<dbReference type="AlphaFoldDB" id="A0A803M2Q5"/>
<evidence type="ECO:0008006" key="3">
    <source>
        <dbReference type="Google" id="ProtNLM"/>
    </source>
</evidence>
<name>A0A803M2Q5_CHEQI</name>
<protein>
    <recommendedName>
        <fullName evidence="3">RNase H type-1 domain-containing protein</fullName>
    </recommendedName>
</protein>
<reference evidence="1" key="2">
    <citation type="submission" date="2021-03" db="UniProtKB">
        <authorList>
            <consortium name="EnsemblPlants"/>
        </authorList>
    </citation>
    <scope>IDENTIFICATION</scope>
</reference>
<dbReference type="Gramene" id="AUR62022503-RA">
    <property type="protein sequence ID" value="AUR62022503-RA:cds"/>
    <property type="gene ID" value="AUR62022503"/>
</dbReference>
<dbReference type="EnsemblPlants" id="AUR62022503-RA">
    <property type="protein sequence ID" value="AUR62022503-RA:cds"/>
    <property type="gene ID" value="AUR62022503"/>
</dbReference>
<evidence type="ECO:0000313" key="2">
    <source>
        <dbReference type="Proteomes" id="UP000596660"/>
    </source>
</evidence>
<sequence length="205" mass="22423">MNISKVPIKFISTLRLSGVKVSGFVRALKKEDEAWLPGVNACVVPTPNINSSTDLKVSDLIDRDNACWEMGELHTHLSEEDIALVQRIPLSCRWSNDLHYWRPTPDGVLCFLKLVEDFREYNTSISSVAAMVRGGAARRGVVSRNGWVRPAPGMVRVNSDAIVFSGVGVGLGLCIRDERGKLLVVGVRRVVGDGTVRLAEALAAR</sequence>
<reference evidence="1" key="1">
    <citation type="journal article" date="2017" name="Nature">
        <title>The genome of Chenopodium quinoa.</title>
        <authorList>
            <person name="Jarvis D.E."/>
            <person name="Ho Y.S."/>
            <person name="Lightfoot D.J."/>
            <person name="Schmoeckel S.M."/>
            <person name="Li B."/>
            <person name="Borm T.J.A."/>
            <person name="Ohyanagi H."/>
            <person name="Mineta K."/>
            <person name="Michell C.T."/>
            <person name="Saber N."/>
            <person name="Kharbatia N.M."/>
            <person name="Rupper R.R."/>
            <person name="Sharp A.R."/>
            <person name="Dally N."/>
            <person name="Boughton B.A."/>
            <person name="Woo Y.H."/>
            <person name="Gao G."/>
            <person name="Schijlen E.G.W.M."/>
            <person name="Guo X."/>
            <person name="Momin A.A."/>
            <person name="Negrao S."/>
            <person name="Al-Babili S."/>
            <person name="Gehring C."/>
            <person name="Roessner U."/>
            <person name="Jung C."/>
            <person name="Murphy K."/>
            <person name="Arold S.T."/>
            <person name="Gojobori T."/>
            <person name="van der Linden C.G."/>
            <person name="van Loo E.N."/>
            <person name="Jellen E.N."/>
            <person name="Maughan P.J."/>
            <person name="Tester M."/>
        </authorList>
    </citation>
    <scope>NUCLEOTIDE SEQUENCE [LARGE SCALE GENOMIC DNA]</scope>
    <source>
        <strain evidence="1">cv. PI 614886</strain>
    </source>
</reference>
<organism evidence="1 2">
    <name type="scientific">Chenopodium quinoa</name>
    <name type="common">Quinoa</name>
    <dbReference type="NCBI Taxonomy" id="63459"/>
    <lineage>
        <taxon>Eukaryota</taxon>
        <taxon>Viridiplantae</taxon>
        <taxon>Streptophyta</taxon>
        <taxon>Embryophyta</taxon>
        <taxon>Tracheophyta</taxon>
        <taxon>Spermatophyta</taxon>
        <taxon>Magnoliopsida</taxon>
        <taxon>eudicotyledons</taxon>
        <taxon>Gunneridae</taxon>
        <taxon>Pentapetalae</taxon>
        <taxon>Caryophyllales</taxon>
        <taxon>Chenopodiaceae</taxon>
        <taxon>Chenopodioideae</taxon>
        <taxon>Atripliceae</taxon>
        <taxon>Chenopodium</taxon>
    </lineage>
</organism>
<accession>A0A803M2Q5</accession>
<dbReference type="Proteomes" id="UP000596660">
    <property type="component" value="Unplaced"/>
</dbReference>
<keyword evidence="2" id="KW-1185">Reference proteome</keyword>
<proteinExistence type="predicted"/>
<evidence type="ECO:0000313" key="1">
    <source>
        <dbReference type="EnsemblPlants" id="AUR62022503-RA:cds"/>
    </source>
</evidence>